<proteinExistence type="predicted"/>
<reference evidence="3" key="2">
    <citation type="submission" date="2020-09" db="EMBL/GenBank/DDBJ databases">
        <authorList>
            <person name="Sun Q."/>
            <person name="Ohkuma M."/>
        </authorList>
    </citation>
    <scope>NUCLEOTIDE SEQUENCE</scope>
    <source>
        <strain evidence="3">JCM 14359</strain>
    </source>
</reference>
<keyword evidence="1" id="KW-0175">Coiled coil</keyword>
<evidence type="ECO:0000256" key="2">
    <source>
        <dbReference type="SAM" id="Phobius"/>
    </source>
</evidence>
<organism evidence="3 4">
    <name type="scientific">Halobellus salinus</name>
    <dbReference type="NCBI Taxonomy" id="931585"/>
    <lineage>
        <taxon>Archaea</taxon>
        <taxon>Methanobacteriati</taxon>
        <taxon>Methanobacteriota</taxon>
        <taxon>Stenosarchaea group</taxon>
        <taxon>Halobacteria</taxon>
        <taxon>Halobacteriales</taxon>
        <taxon>Haloferacaceae</taxon>
        <taxon>Halobellus</taxon>
    </lineage>
</organism>
<keyword evidence="2" id="KW-0812">Transmembrane</keyword>
<evidence type="ECO:0008006" key="5">
    <source>
        <dbReference type="Google" id="ProtNLM"/>
    </source>
</evidence>
<keyword evidence="4" id="KW-1185">Reference proteome</keyword>
<reference evidence="3" key="1">
    <citation type="journal article" date="2014" name="Int. J. Syst. Evol. Microbiol.">
        <title>Complete genome sequence of Corynebacterium casei LMG S-19264T (=DSM 44701T), isolated from a smear-ripened cheese.</title>
        <authorList>
            <consortium name="US DOE Joint Genome Institute (JGI-PGF)"/>
            <person name="Walter F."/>
            <person name="Albersmeier A."/>
            <person name="Kalinowski J."/>
            <person name="Ruckert C."/>
        </authorList>
    </citation>
    <scope>NUCLEOTIDE SEQUENCE</scope>
    <source>
        <strain evidence="3">JCM 14359</strain>
    </source>
</reference>
<keyword evidence="2" id="KW-1133">Transmembrane helix</keyword>
<keyword evidence="2" id="KW-0472">Membrane</keyword>
<dbReference type="AlphaFoldDB" id="A0A830E8N7"/>
<dbReference type="EMBL" id="BMOC01000003">
    <property type="protein sequence ID" value="GGJ00972.1"/>
    <property type="molecule type" value="Genomic_DNA"/>
</dbReference>
<evidence type="ECO:0000313" key="4">
    <source>
        <dbReference type="Proteomes" id="UP000653099"/>
    </source>
</evidence>
<protein>
    <recommendedName>
        <fullName evidence="5">Zinc ribbon domain-containing protein</fullName>
    </recommendedName>
</protein>
<gene>
    <name evidence="3" type="ORF">GCM10008995_08560</name>
</gene>
<feature type="transmembrane region" description="Helical" evidence="2">
    <location>
        <begin position="80"/>
        <end position="102"/>
    </location>
</feature>
<dbReference type="Proteomes" id="UP000653099">
    <property type="component" value="Unassembled WGS sequence"/>
</dbReference>
<evidence type="ECO:0000256" key="1">
    <source>
        <dbReference type="SAM" id="Coils"/>
    </source>
</evidence>
<evidence type="ECO:0000313" key="3">
    <source>
        <dbReference type="EMBL" id="GGJ00972.1"/>
    </source>
</evidence>
<name>A0A830E8N7_9EURY</name>
<accession>A0A830E8N7</accession>
<comment type="caution">
    <text evidence="3">The sequence shown here is derived from an EMBL/GenBank/DDBJ whole genome shotgun (WGS) entry which is preliminary data.</text>
</comment>
<feature type="transmembrane region" description="Helical" evidence="2">
    <location>
        <begin position="114"/>
        <end position="138"/>
    </location>
</feature>
<feature type="coiled-coil region" evidence="1">
    <location>
        <begin position="163"/>
        <end position="190"/>
    </location>
</feature>
<sequence length="255" mass="27626">MGANEWFCNYCGEERSDCIECGEKIINHSCKSCSAAPNAPCENCGTEISADLRECPSCGYDAGADHEEKAERNSLSKLKYVGGGLVALVGVGWVLISILQGMVGGGILGTLFTWFMWLIVLITAGVWVLLGGSVSVLSNSYASYQGSKAEKASAADVDRAEKLHRTQEYVNEQRRKRERKERKRKEQRKQTYVQCPGCGWNVEMVVEGQVTDVQADTGSSNAVDAVGSAIDTIGADETKECPYCDATVKVSTELV</sequence>